<feature type="domain" description="Secretion system C-terminal sorting" evidence="2">
    <location>
        <begin position="479"/>
        <end position="546"/>
    </location>
</feature>
<feature type="signal peptide" evidence="1">
    <location>
        <begin position="1"/>
        <end position="20"/>
    </location>
</feature>
<dbReference type="OrthoDB" id="842906at2"/>
<evidence type="ECO:0000313" key="5">
    <source>
        <dbReference type="Proteomes" id="UP000185924"/>
    </source>
</evidence>
<sequence length="552" mass="59119">MKHIYTVIFALFVLVGSAQAQVDVYRNSFTAPTDLDRLNFAFTKAFSTSAPAQITNNTLAIRGNNGGKDVRGYSGHITVNTPITFNPGTVYTITLRARATEQDAQIKFLRGADAGTAGSENGTNIPNISPVDVIKASANTAFTNYTVTFTVNRRRTEYIAFYVSSIQNESNNANNEYLYIDAISITRTCGTIASPGAASVSRCGSGSVTLTATGAPVGGGYRWYGTQTGGTSLSSAASYTISLTNTTTFYVSAVNADGCESSRVPVTATINQKEFANTEFVKQSYEAGKPGMIKVNSDLFDRGHAVSIKWQSVNTVTRVVTDLGTTDAPAASPASLAIASMPAGDTYFQVTITPISSVCYDESTLFVTSQEIVSLPVELVSFKAQSTKDGVQLSWKTASELDNKGFEVEVSANGKNFRKIAFVGSKVGTTSLVQNYSYLDTRAAAGINYYRLKQVDLDGAFEYSKVVAVNNAAVASSSVYPTLASHEVTVRVAASDEQVMISVADMTGKQLLAIQNPSERQVVLPVQHLQNGIYFVTVTTGAQKEVIRFMKR</sequence>
<dbReference type="Proteomes" id="UP000185924">
    <property type="component" value="Unassembled WGS sequence"/>
</dbReference>
<accession>A0A1N6UV29</accession>
<dbReference type="InterPro" id="IPR044023">
    <property type="entry name" value="Ig_7"/>
</dbReference>
<dbReference type="Pfam" id="PF19081">
    <property type="entry name" value="Ig_7"/>
    <property type="match status" value="1"/>
</dbReference>
<name>A0A1N6UV29_9BACT</name>
<dbReference type="Pfam" id="PF18962">
    <property type="entry name" value="Por_Secre_tail"/>
    <property type="match status" value="1"/>
</dbReference>
<dbReference type="AlphaFoldDB" id="A0A1N6UV29"/>
<gene>
    <name evidence="4" type="ORF">SAMN05421545_1090</name>
</gene>
<dbReference type="NCBIfam" id="TIGR04183">
    <property type="entry name" value="Por_Secre_tail"/>
    <property type="match status" value="1"/>
</dbReference>
<dbReference type="RefSeq" id="WP_081490491.1">
    <property type="nucleotide sequence ID" value="NZ_FTNM01000001.1"/>
</dbReference>
<feature type="chain" id="PRO_5009938839" evidence="1">
    <location>
        <begin position="21"/>
        <end position="552"/>
    </location>
</feature>
<evidence type="ECO:0000259" key="3">
    <source>
        <dbReference type="Pfam" id="PF19081"/>
    </source>
</evidence>
<feature type="domain" description="Ig-like" evidence="3">
    <location>
        <begin position="198"/>
        <end position="271"/>
    </location>
</feature>
<dbReference type="Gene3D" id="2.60.40.10">
    <property type="entry name" value="Immunoglobulins"/>
    <property type="match status" value="1"/>
</dbReference>
<evidence type="ECO:0000313" key="4">
    <source>
        <dbReference type="EMBL" id="SIQ69401.1"/>
    </source>
</evidence>
<proteinExistence type="predicted"/>
<keyword evidence="5" id="KW-1185">Reference proteome</keyword>
<keyword evidence="1" id="KW-0732">Signal</keyword>
<dbReference type="STRING" id="1077936.SAMN05421545_1090"/>
<dbReference type="EMBL" id="FTNM01000001">
    <property type="protein sequence ID" value="SIQ69401.1"/>
    <property type="molecule type" value="Genomic_DNA"/>
</dbReference>
<evidence type="ECO:0000259" key="2">
    <source>
        <dbReference type="Pfam" id="PF18962"/>
    </source>
</evidence>
<dbReference type="InterPro" id="IPR026444">
    <property type="entry name" value="Secre_tail"/>
</dbReference>
<protein>
    <submittedName>
        <fullName evidence="4">Por secretion system C-terminal sorting domain-containing protein</fullName>
    </submittedName>
</protein>
<dbReference type="InterPro" id="IPR013783">
    <property type="entry name" value="Ig-like_fold"/>
</dbReference>
<dbReference type="Gene3D" id="2.60.120.260">
    <property type="entry name" value="Galactose-binding domain-like"/>
    <property type="match status" value="1"/>
</dbReference>
<evidence type="ECO:0000256" key="1">
    <source>
        <dbReference type="SAM" id="SignalP"/>
    </source>
</evidence>
<reference evidence="5" key="1">
    <citation type="submission" date="2017-01" db="EMBL/GenBank/DDBJ databases">
        <authorList>
            <person name="Varghese N."/>
            <person name="Submissions S."/>
        </authorList>
    </citation>
    <scope>NUCLEOTIDE SEQUENCE [LARGE SCALE GENOMIC DNA]</scope>
    <source>
        <strain evidence="5">DM9</strain>
    </source>
</reference>
<organism evidence="4 5">
    <name type="scientific">Pontibacter lucknowensis</name>
    <dbReference type="NCBI Taxonomy" id="1077936"/>
    <lineage>
        <taxon>Bacteria</taxon>
        <taxon>Pseudomonadati</taxon>
        <taxon>Bacteroidota</taxon>
        <taxon>Cytophagia</taxon>
        <taxon>Cytophagales</taxon>
        <taxon>Hymenobacteraceae</taxon>
        <taxon>Pontibacter</taxon>
    </lineage>
</organism>